<feature type="compositionally biased region" description="Polar residues" evidence="2">
    <location>
        <begin position="2520"/>
        <end position="2529"/>
    </location>
</feature>
<feature type="region of interest" description="Disordered" evidence="2">
    <location>
        <begin position="911"/>
        <end position="1082"/>
    </location>
</feature>
<feature type="region of interest" description="Disordered" evidence="2">
    <location>
        <begin position="1732"/>
        <end position="1834"/>
    </location>
</feature>
<feature type="coiled-coil region" evidence="1">
    <location>
        <begin position="1343"/>
        <end position="1370"/>
    </location>
</feature>
<feature type="region of interest" description="Disordered" evidence="2">
    <location>
        <begin position="2270"/>
        <end position="2296"/>
    </location>
</feature>
<feature type="region of interest" description="Disordered" evidence="2">
    <location>
        <begin position="2065"/>
        <end position="2252"/>
    </location>
</feature>
<dbReference type="Proteomes" id="UP000502823">
    <property type="component" value="Unassembled WGS sequence"/>
</dbReference>
<feature type="compositionally biased region" description="Low complexity" evidence="2">
    <location>
        <begin position="1021"/>
        <end position="1037"/>
    </location>
</feature>
<feature type="compositionally biased region" description="Basic and acidic residues" evidence="2">
    <location>
        <begin position="2241"/>
        <end position="2250"/>
    </location>
</feature>
<feature type="compositionally biased region" description="Basic and acidic residues" evidence="2">
    <location>
        <begin position="689"/>
        <end position="702"/>
    </location>
</feature>
<keyword evidence="4" id="KW-1185">Reference proteome</keyword>
<feature type="compositionally biased region" description="Basic and acidic residues" evidence="2">
    <location>
        <begin position="1240"/>
        <end position="1250"/>
    </location>
</feature>
<feature type="compositionally biased region" description="Basic and acidic residues" evidence="2">
    <location>
        <begin position="959"/>
        <end position="982"/>
    </location>
</feature>
<proteinExistence type="predicted"/>
<gene>
    <name evidence="3" type="ORF">Cfor_04173</name>
</gene>
<feature type="compositionally biased region" description="Basic and acidic residues" evidence="2">
    <location>
        <begin position="2154"/>
        <end position="2168"/>
    </location>
</feature>
<feature type="compositionally biased region" description="Low complexity" evidence="2">
    <location>
        <begin position="753"/>
        <end position="765"/>
    </location>
</feature>
<feature type="compositionally biased region" description="Polar residues" evidence="2">
    <location>
        <begin position="2470"/>
        <end position="2487"/>
    </location>
</feature>
<feature type="compositionally biased region" description="Low complexity" evidence="2">
    <location>
        <begin position="2426"/>
        <end position="2442"/>
    </location>
</feature>
<accession>A0A6L2PGY9</accession>
<feature type="region of interest" description="Disordered" evidence="2">
    <location>
        <begin position="2580"/>
        <end position="2602"/>
    </location>
</feature>
<feature type="region of interest" description="Disordered" evidence="2">
    <location>
        <begin position="2413"/>
        <end position="2529"/>
    </location>
</feature>
<feature type="compositionally biased region" description="Polar residues" evidence="2">
    <location>
        <begin position="2663"/>
        <end position="2679"/>
    </location>
</feature>
<feature type="region of interest" description="Disordered" evidence="2">
    <location>
        <begin position="1"/>
        <end position="81"/>
    </location>
</feature>
<feature type="compositionally biased region" description="Polar residues" evidence="2">
    <location>
        <begin position="1681"/>
        <end position="1706"/>
    </location>
</feature>
<evidence type="ECO:0000256" key="1">
    <source>
        <dbReference type="SAM" id="Coils"/>
    </source>
</evidence>
<feature type="compositionally biased region" description="Basic and acidic residues" evidence="2">
    <location>
        <begin position="2341"/>
        <end position="2357"/>
    </location>
</feature>
<feature type="compositionally biased region" description="Basic and acidic residues" evidence="2">
    <location>
        <begin position="2180"/>
        <end position="2189"/>
    </location>
</feature>
<reference evidence="4" key="1">
    <citation type="submission" date="2020-01" db="EMBL/GenBank/DDBJ databases">
        <title>Draft genome sequence of the Termite Coptotermes fromosanus.</title>
        <authorList>
            <person name="Itakura S."/>
            <person name="Yosikawa Y."/>
            <person name="Umezawa K."/>
        </authorList>
    </citation>
    <scope>NUCLEOTIDE SEQUENCE [LARGE SCALE GENOMIC DNA]</scope>
</reference>
<feature type="region of interest" description="Disordered" evidence="2">
    <location>
        <begin position="1169"/>
        <end position="1205"/>
    </location>
</feature>
<feature type="compositionally biased region" description="Polar residues" evidence="2">
    <location>
        <begin position="1058"/>
        <end position="1067"/>
    </location>
</feature>
<feature type="compositionally biased region" description="Polar residues" evidence="2">
    <location>
        <begin position="2415"/>
        <end position="2425"/>
    </location>
</feature>
<feature type="region of interest" description="Disordered" evidence="2">
    <location>
        <begin position="2327"/>
        <end position="2396"/>
    </location>
</feature>
<feature type="region of interest" description="Disordered" evidence="2">
    <location>
        <begin position="228"/>
        <end position="253"/>
    </location>
</feature>
<feature type="compositionally biased region" description="Polar residues" evidence="2">
    <location>
        <begin position="2204"/>
        <end position="2224"/>
    </location>
</feature>
<feature type="compositionally biased region" description="Polar residues" evidence="2">
    <location>
        <begin position="2094"/>
        <end position="2105"/>
    </location>
</feature>
<feature type="region of interest" description="Disordered" evidence="2">
    <location>
        <begin position="1237"/>
        <end position="1258"/>
    </location>
</feature>
<evidence type="ECO:0000313" key="3">
    <source>
        <dbReference type="EMBL" id="GFG31724.1"/>
    </source>
</evidence>
<feature type="compositionally biased region" description="Basic residues" evidence="2">
    <location>
        <begin position="721"/>
        <end position="733"/>
    </location>
</feature>
<protein>
    <submittedName>
        <fullName evidence="3">Uncharacterized protein</fullName>
    </submittedName>
</protein>
<feature type="compositionally biased region" description="Basic and acidic residues" evidence="2">
    <location>
        <begin position="520"/>
        <end position="530"/>
    </location>
</feature>
<feature type="compositionally biased region" description="Basic and acidic residues" evidence="2">
    <location>
        <begin position="1925"/>
        <end position="1945"/>
    </location>
</feature>
<feature type="compositionally biased region" description="Acidic residues" evidence="2">
    <location>
        <begin position="1736"/>
        <end position="1748"/>
    </location>
</feature>
<feature type="compositionally biased region" description="Basic and acidic residues" evidence="2">
    <location>
        <begin position="17"/>
        <end position="26"/>
    </location>
</feature>
<feature type="compositionally biased region" description="Polar residues" evidence="2">
    <location>
        <begin position="920"/>
        <end position="933"/>
    </location>
</feature>
<name>A0A6L2PGY9_COPFO</name>
<dbReference type="InParanoid" id="A0A6L2PGY9"/>
<feature type="region of interest" description="Disordered" evidence="2">
    <location>
        <begin position="2652"/>
        <end position="2693"/>
    </location>
</feature>
<feature type="coiled-coil region" evidence="1">
    <location>
        <begin position="157"/>
        <end position="190"/>
    </location>
</feature>
<feature type="compositionally biased region" description="Basic and acidic residues" evidence="2">
    <location>
        <begin position="641"/>
        <end position="650"/>
    </location>
</feature>
<dbReference type="EMBL" id="BLKM01000329">
    <property type="protein sequence ID" value="GFG31724.1"/>
    <property type="molecule type" value="Genomic_DNA"/>
</dbReference>
<sequence length="2707" mass="296944">MEKDDDVNSVSQQEQSESEKLEHHTTPTEMETEETDQQRSRSSSVPADQIKEESVQETQIKTSRLLEDSFECPESESARKKLISDALQEEDEFLEYLMSLPAASSGAKEKQQKIQQKQVQPQLMRSMSSYSGNVSSGGGAKVGLDHLDNLCKLMEQLGDLREQNSKLQRRVQYLEDLKNLQQMHKQLQVETKRREYQEAAFLHTLQQHRQLSARRHQHRRIVEEIFPSPKREGSEDSLTNEHVPVSANKRNSKCKSMTNSKFRQSLLSYQQRERSRSVGTEEIKRENITDERCGNESRVANKQTKQQGIPVVGIAGGSKAKVSKWTKVKEAFKWEKASVVMLPEAKSQDSGIGGGEDTRYLKVPCGDNLLSVSPADSVLSGHSSSACSSGGQSPGYITCQHPTADFTLPLAAALSSSSSSEDLDIDLNLADILADYGPQRSASATDSTGGRMLVQDIRRRSLSQMPEEEDASRRSKSLDGDTTISSSALIAKHFGSKDGVASSGTGKLPHQKTHKTPWGKVKDIIQTRKDSLKKRHRHAKAETGSKSTSEAAPSDHEEDVMGTEQTRESSDKEADTSGTRAPPTKPRIEVSGDSTGSRSSTAKRQQCKTSTSSLDGHLQANDSPTNRRLTPVLTITLPSTEELRTDEHLARSNSKPPPSPQTEDRHHKITTTSEPATSHQGTNGSSDHGVTEDTSKNCDQQKRQVSLPRPPSASAGTSPPVHRRASKWTKVKKAFLTSSTPGRRDDDGTGRISSSVPSSPNRNSSFFDEMDTDELSSGEYAEIAVSGTKPDDGGDAEASAVHKDPPFQSTNIHAEIQKNYEELQQKLSQEFHKKLHGWERMKASSSGCRGPGDDAFLHHDKGFRRKMEEWERMKNPNQNQGGSNKHRDSVAFHTLDEDNLSPDFRKKLQEWQRIKKSLPAGTTPQSTGETYASGSAMPPQFRKKIAEWQLWRTGSAKSDSQHRADDQMEDFHRKQQEWERAKATSSSPSPETVASAPGQEGSERARGNKTPSPGIVRKDTTGNTKGAGSKKATGSSSRSPGGVNAVEVPGSGKDKSEVSGTVTTKSGGSAGKVHQKGKSQKEKELQWLEKELHKIEREKQRLEREREKYLEREARLEKMRRAMGSGQREQEVLIQTSTGFFRFHGISEKFTRRLYEWEKARGIGPEESTFALLDPGYRPVGNGSTSSHAGSDNPDGGLLSRSKSASSVTNLGTGVTNVGTSSLSLNDVEVLEQAEATTLEDSRAASEPHLRTTNGAEDDEPAAVIVDVEDVIEETAAPLPVTPVVQSQTPVYCYAPEEVTRLIDSSGSDSERESSTVVQRTDSVRTESSYKLLEENIDLLKKLTLKENICRKLENEIENLEGKIGDVAKTHKQELRNAVSYACVCMCVTPGEQVTRETSDGPQEELVTELRARIRELQQHQERLLREGETLQDSFAHHSEQQAALAQNLVGKMKQLQEANINMAACDQDEPLQQSCSSHLGQQMDAINLVQDLSTQLLRLAEKLELALAERSREVHNLRLELQDRRHKHRKMRAGQHWFSEEGMSVSMGSLAESEGGLEAGAAYAILPRQSSEELRKLPSLLTSKVLELKQGLNYLCTASGVSASDQQEVCPPWKQQADDPDATVTFILKCGNKIEPHADTEQNKGSDSPAIVQVDCEGNTSPVTCVTITPAFWRRRNNVSGNQTQEHTSWQCDDTKSTDNFNAGDTSRGEGISPANRDSFCSALSSASATSSVCGDEDDAEKDEDSCNSEADAQEGQTRTAILATEENAKRQRNVSEGSVNDSDQDKSSDNEAKQDDGKDEDAKTIIKRDPDHSTHEKKIHNGPDDDQDHCTSLSGNYETEVYTAKCGASSATKQRKLLKTRRVSDTYVGYKRQPDSKVIPGEEPLSFGKEHLEYTDEDGKNATNGALTRTYRNVSAFSAATSGHKDVKHDENIREHDREHGECKSGVPNIPVSENTRMELRQTYSLRREEILPLTEEGASITNYCSRNLSESCSLPTPENVFVKTTRKIFSPVRRDSRGKASSVISYVVGETCGMDATEVVQATDQQVPATSPVVNVLRKQQNENTSAEISSNNQSKGQIGKNGKSPPSWLFTRNRSQSSSPALTRRRVAMSVNTSSSETISTPDPNSQPISQHMSDPMPELHAARTPSPKRNLESDFNRGPEVKTKPWKQTVANNKYVEKDGIAKPEKHHNFKNEADSQKEYSSQSNKTNTGDNPVQSSRPATPLSSFPPLPPSPNPNRRDLLKITTKETAPSIRMMIARYNQKLTEQESVGGRSPEIIGSGSASPVAWRSPVAERRVRAQTEKYQEEVERVLQQGGTKVAARLGGNQVQKSASEGIIRVRENSTLVKPERESNRGSTDSAISKQMPVLSNPRSILKSPSAGSIKSTPPVPANVNANKIVESVLPSEAVGATTKTWTSQANTSPSPSSPSSPELGLHHSSPPPSRLRALRLQRAKEEFLTRGPGGHSWTSDGGTTSTETPSASVSPEPFWGQDTPGESRKDIMRTGLRMTDTDSGNRSRLSQISVESESSCDGSIVIAGGSGKDTGNVSDEGMLLVKSASAGMINVDPNTYRKFYEQKGAVDQQPSTSDGQDGKTKAQACSRFGISSIASRFRRVKMRRSKDRDGGKMNTVSMLCRQSLLVDLHLSKEGATSEGSEVPGPSTSKSCPSSPVLQRSLSGEKAEPGVSSAPTSWILNPARKIFKPK</sequence>
<feature type="region of interest" description="Disordered" evidence="2">
    <location>
        <begin position="1681"/>
        <end position="1716"/>
    </location>
</feature>
<feature type="region of interest" description="Disordered" evidence="2">
    <location>
        <begin position="459"/>
        <end position="482"/>
    </location>
</feature>
<dbReference type="OrthoDB" id="8191083at2759"/>
<feature type="region of interest" description="Disordered" evidence="2">
    <location>
        <begin position="1923"/>
        <end position="1952"/>
    </location>
</feature>
<feature type="region of interest" description="Disordered" evidence="2">
    <location>
        <begin position="496"/>
        <end position="814"/>
    </location>
</feature>
<feature type="compositionally biased region" description="Polar residues" evidence="2">
    <location>
        <begin position="1749"/>
        <end position="1761"/>
    </location>
</feature>
<organism evidence="3 4">
    <name type="scientific">Coptotermes formosanus</name>
    <name type="common">Formosan subterranean termite</name>
    <dbReference type="NCBI Taxonomy" id="36987"/>
    <lineage>
        <taxon>Eukaryota</taxon>
        <taxon>Metazoa</taxon>
        <taxon>Ecdysozoa</taxon>
        <taxon>Arthropoda</taxon>
        <taxon>Hexapoda</taxon>
        <taxon>Insecta</taxon>
        <taxon>Pterygota</taxon>
        <taxon>Neoptera</taxon>
        <taxon>Polyneoptera</taxon>
        <taxon>Dictyoptera</taxon>
        <taxon>Blattodea</taxon>
        <taxon>Blattoidea</taxon>
        <taxon>Termitoidae</taxon>
        <taxon>Rhinotermitidae</taxon>
        <taxon>Coptotermes</taxon>
    </lineage>
</organism>
<feature type="coiled-coil region" evidence="1">
    <location>
        <begin position="1490"/>
        <end position="1521"/>
    </location>
</feature>
<feature type="compositionally biased region" description="Polar residues" evidence="2">
    <location>
        <begin position="983"/>
        <end position="992"/>
    </location>
</feature>
<evidence type="ECO:0000313" key="4">
    <source>
        <dbReference type="Proteomes" id="UP000502823"/>
    </source>
</evidence>
<comment type="caution">
    <text evidence="3">The sequence shown here is derived from an EMBL/GenBank/DDBJ whole genome shotgun (WGS) entry which is preliminary data.</text>
</comment>
<feature type="compositionally biased region" description="Polar residues" evidence="2">
    <location>
        <begin position="670"/>
        <end position="688"/>
    </location>
</feature>
<feature type="compositionally biased region" description="Polar residues" evidence="2">
    <location>
        <begin position="2065"/>
        <end position="2080"/>
    </location>
</feature>
<feature type="compositionally biased region" description="Polar residues" evidence="2">
    <location>
        <begin position="2114"/>
        <end position="2137"/>
    </location>
</feature>
<feature type="compositionally biased region" description="Polar residues" evidence="2">
    <location>
        <begin position="592"/>
        <end position="628"/>
    </location>
</feature>
<feature type="compositionally biased region" description="Basic and acidic residues" evidence="2">
    <location>
        <begin position="1785"/>
        <end position="1825"/>
    </location>
</feature>
<feature type="coiled-coil region" evidence="1">
    <location>
        <begin position="1407"/>
        <end position="1434"/>
    </location>
</feature>
<feature type="compositionally biased region" description="Basic and acidic residues" evidence="2">
    <location>
        <begin position="565"/>
        <end position="575"/>
    </location>
</feature>
<evidence type="ECO:0000256" key="2">
    <source>
        <dbReference type="SAM" id="MobiDB-lite"/>
    </source>
</evidence>
<feature type="compositionally biased region" description="Pro residues" evidence="2">
    <location>
        <begin position="2230"/>
        <end position="2239"/>
    </location>
</feature>
<keyword evidence="1" id="KW-0175">Coiled coil</keyword>